<dbReference type="InterPro" id="IPR011990">
    <property type="entry name" value="TPR-like_helical_dom_sf"/>
</dbReference>
<dbReference type="SUPFAM" id="SSF48452">
    <property type="entry name" value="TPR-like"/>
    <property type="match status" value="1"/>
</dbReference>
<comment type="subcellular location">
    <subcellularLocation>
        <location evidence="1">Cell outer membrane</location>
    </subcellularLocation>
</comment>
<evidence type="ECO:0000256" key="1">
    <source>
        <dbReference type="ARBA" id="ARBA00004442"/>
    </source>
</evidence>
<proteinExistence type="inferred from homology"/>
<evidence type="ECO:0000313" key="7">
    <source>
        <dbReference type="EMBL" id="MBC5590908.1"/>
    </source>
</evidence>
<name>A0ABR7BZX8_9BACE</name>
<dbReference type="Gene3D" id="1.25.40.390">
    <property type="match status" value="1"/>
</dbReference>
<dbReference type="Proteomes" id="UP000600230">
    <property type="component" value="Unassembled WGS sequence"/>
</dbReference>
<evidence type="ECO:0000259" key="6">
    <source>
        <dbReference type="Pfam" id="PF07980"/>
    </source>
</evidence>
<dbReference type="EMBL" id="JACOOG010000001">
    <property type="protein sequence ID" value="MBC5590908.1"/>
    <property type="molecule type" value="Genomic_DNA"/>
</dbReference>
<organism evidence="7 8">
    <name type="scientific">Bacteroides parvus</name>
    <dbReference type="NCBI Taxonomy" id="2763025"/>
    <lineage>
        <taxon>Bacteria</taxon>
        <taxon>Pseudomonadati</taxon>
        <taxon>Bacteroidota</taxon>
        <taxon>Bacteroidia</taxon>
        <taxon>Bacteroidales</taxon>
        <taxon>Bacteroidaceae</taxon>
        <taxon>Bacteroides</taxon>
    </lineage>
</organism>
<accession>A0ABR7BZX8</accession>
<gene>
    <name evidence="7" type="ORF">H8S53_06585</name>
</gene>
<evidence type="ECO:0000256" key="4">
    <source>
        <dbReference type="ARBA" id="ARBA00023136"/>
    </source>
</evidence>
<comment type="similarity">
    <text evidence="2">Belongs to the SusD family.</text>
</comment>
<keyword evidence="4" id="KW-0472">Membrane</keyword>
<protein>
    <submittedName>
        <fullName evidence="7">RagB/SusD family nutrient uptake outer membrane protein</fullName>
    </submittedName>
</protein>
<evidence type="ECO:0000313" key="8">
    <source>
        <dbReference type="Proteomes" id="UP000600230"/>
    </source>
</evidence>
<keyword evidence="3" id="KW-0732">Signal</keyword>
<keyword evidence="5" id="KW-0998">Cell outer membrane</keyword>
<feature type="domain" description="RagB/SusD" evidence="6">
    <location>
        <begin position="406"/>
        <end position="518"/>
    </location>
</feature>
<keyword evidence="8" id="KW-1185">Reference proteome</keyword>
<dbReference type="Pfam" id="PF07980">
    <property type="entry name" value="SusD_RagB"/>
    <property type="match status" value="1"/>
</dbReference>
<evidence type="ECO:0000256" key="5">
    <source>
        <dbReference type="ARBA" id="ARBA00023237"/>
    </source>
</evidence>
<evidence type="ECO:0000256" key="3">
    <source>
        <dbReference type="ARBA" id="ARBA00022729"/>
    </source>
</evidence>
<comment type="caution">
    <text evidence="7">The sequence shown here is derived from an EMBL/GenBank/DDBJ whole genome shotgun (WGS) entry which is preliminary data.</text>
</comment>
<evidence type="ECO:0000256" key="2">
    <source>
        <dbReference type="ARBA" id="ARBA00006275"/>
    </source>
</evidence>
<reference evidence="7 8" key="1">
    <citation type="submission" date="2020-08" db="EMBL/GenBank/DDBJ databases">
        <title>Genome public.</title>
        <authorList>
            <person name="Liu C."/>
            <person name="Sun Q."/>
        </authorList>
    </citation>
    <scope>NUCLEOTIDE SEQUENCE [LARGE SCALE GENOMIC DNA]</scope>
    <source>
        <strain evidence="7 8">NSJ-21</strain>
    </source>
</reference>
<sequence length="547" mass="62235">MNMKRNISKLLIGVCLSSSMLINTGCIEETFPTNAATEDQVTSSEEAAGAMLWSMHAMLNTYAIDVDRSRHFDWGYGSIMHIRDVQTGDMPISSSGYDHYWPWEENIYQGESYIYNQFVWNFYWRNVLAANKLLAAFPLETSSNVEKGYVGAAHAFRALMYLDMARMYEYLPTDGTSMPNDAGNDVTNLTVPIVTEKTTEEESYNNPRVTREKMAEFILSDLQAAEENIVYLTESSRALPHLDAVYGLMARYYMWLEDYPNAKTYARKAIDESKLKPMTQEDCLSTSKGFNTLSCWIWGSQLVKENDVVQTGIVNWTSWMSNETSFGYAAQRVGGPYTMIDANMYSRINDNDFRKRMWKAPQGTALDGKTNFLTSANPKYGNFGTWLPSYASVKFRPGEGNPDDVNLAAAIAYPLMRVEEMYFIEAEAAEHVAAGTGKVLLENFMNTYRLANDAPEGTKYVCSVTDVVDEIIFQKRVELWGEGQTFFDIKRLDMPIDRTYKGSNFYSNTQFKTTRRPAWMNFCIVQTEKNSNAALRGYENPDPSQVY</sequence>
<dbReference type="InterPro" id="IPR012944">
    <property type="entry name" value="SusD_RagB_dom"/>
</dbReference>